<comment type="caution">
    <text evidence="1">The sequence shown here is derived from an EMBL/GenBank/DDBJ whole genome shotgun (WGS) entry which is preliminary data.</text>
</comment>
<accession>A0A9N7VDZ8</accession>
<keyword evidence="2" id="KW-1185">Reference proteome</keyword>
<reference evidence="1" key="1">
    <citation type="submission" date="2020-03" db="EMBL/GenBank/DDBJ databases">
        <authorList>
            <person name="Weist P."/>
        </authorList>
    </citation>
    <scope>NUCLEOTIDE SEQUENCE</scope>
</reference>
<evidence type="ECO:0000313" key="2">
    <source>
        <dbReference type="Proteomes" id="UP001153269"/>
    </source>
</evidence>
<evidence type="ECO:0000313" key="1">
    <source>
        <dbReference type="EMBL" id="CAB1450591.1"/>
    </source>
</evidence>
<sequence>MRSASSRSVHVLYASLGSSSSRHITTLEPQPKANMFAAAAPLRRPRPLHPKISLGRGAGHPPGRRVRCDLAKHFHALVFSTRMSSLYVGTEELKVSQHWGLM</sequence>
<proteinExistence type="predicted"/>
<organism evidence="1 2">
    <name type="scientific">Pleuronectes platessa</name>
    <name type="common">European plaice</name>
    <dbReference type="NCBI Taxonomy" id="8262"/>
    <lineage>
        <taxon>Eukaryota</taxon>
        <taxon>Metazoa</taxon>
        <taxon>Chordata</taxon>
        <taxon>Craniata</taxon>
        <taxon>Vertebrata</taxon>
        <taxon>Euteleostomi</taxon>
        <taxon>Actinopterygii</taxon>
        <taxon>Neopterygii</taxon>
        <taxon>Teleostei</taxon>
        <taxon>Neoteleostei</taxon>
        <taxon>Acanthomorphata</taxon>
        <taxon>Carangaria</taxon>
        <taxon>Pleuronectiformes</taxon>
        <taxon>Pleuronectoidei</taxon>
        <taxon>Pleuronectidae</taxon>
        <taxon>Pleuronectes</taxon>
    </lineage>
</organism>
<gene>
    <name evidence="1" type="ORF">PLEPLA_LOCUS38283</name>
</gene>
<dbReference type="AlphaFoldDB" id="A0A9N7VDZ8"/>
<protein>
    <submittedName>
        <fullName evidence="1">Uncharacterized protein</fullName>
    </submittedName>
</protein>
<dbReference type="EMBL" id="CADEAL010004059">
    <property type="protein sequence ID" value="CAB1450591.1"/>
    <property type="molecule type" value="Genomic_DNA"/>
</dbReference>
<name>A0A9N7VDZ8_PLEPL</name>
<dbReference type="Proteomes" id="UP001153269">
    <property type="component" value="Unassembled WGS sequence"/>
</dbReference>